<feature type="compositionally biased region" description="Pro residues" evidence="1">
    <location>
        <begin position="40"/>
        <end position="51"/>
    </location>
</feature>
<reference evidence="2" key="1">
    <citation type="submission" date="2020-02" db="EMBL/GenBank/DDBJ databases">
        <authorList>
            <person name="Meier V. D."/>
        </authorList>
    </citation>
    <scope>NUCLEOTIDE SEQUENCE</scope>
    <source>
        <strain evidence="2">AVDCRST_MAG89</strain>
    </source>
</reference>
<organism evidence="2">
    <name type="scientific">uncultured Gemmatimonadota bacterium</name>
    <dbReference type="NCBI Taxonomy" id="203437"/>
    <lineage>
        <taxon>Bacteria</taxon>
        <taxon>Pseudomonadati</taxon>
        <taxon>Gemmatimonadota</taxon>
        <taxon>environmental samples</taxon>
    </lineage>
</organism>
<dbReference type="AlphaFoldDB" id="A0A6J4KHU5"/>
<protein>
    <submittedName>
        <fullName evidence="2">Uncharacterized protein</fullName>
    </submittedName>
</protein>
<proteinExistence type="predicted"/>
<feature type="non-terminal residue" evidence="2">
    <location>
        <position position="1"/>
    </location>
</feature>
<name>A0A6J4KHU5_9BACT</name>
<sequence length="51" mass="5457">FAQRSAPAARAGGHPGNARARGRQPRRGRRAPGDQRGDALPPPLRPPDPRL</sequence>
<evidence type="ECO:0000256" key="1">
    <source>
        <dbReference type="SAM" id="MobiDB-lite"/>
    </source>
</evidence>
<feature type="region of interest" description="Disordered" evidence="1">
    <location>
        <begin position="1"/>
        <end position="51"/>
    </location>
</feature>
<feature type="non-terminal residue" evidence="2">
    <location>
        <position position="51"/>
    </location>
</feature>
<evidence type="ECO:0000313" key="2">
    <source>
        <dbReference type="EMBL" id="CAA9305028.1"/>
    </source>
</evidence>
<accession>A0A6J4KHU5</accession>
<feature type="compositionally biased region" description="Basic residues" evidence="1">
    <location>
        <begin position="20"/>
        <end position="30"/>
    </location>
</feature>
<dbReference type="EMBL" id="CADCTV010000162">
    <property type="protein sequence ID" value="CAA9305028.1"/>
    <property type="molecule type" value="Genomic_DNA"/>
</dbReference>
<gene>
    <name evidence="2" type="ORF">AVDCRST_MAG89-740</name>
</gene>